<proteinExistence type="predicted"/>
<dbReference type="EnsemblMetazoa" id="CapteT193995">
    <property type="protein sequence ID" value="CapteP193995"/>
    <property type="gene ID" value="CapteG193995"/>
</dbReference>
<reference evidence="8" key="1">
    <citation type="submission" date="2012-12" db="EMBL/GenBank/DDBJ databases">
        <authorList>
            <person name="Hellsten U."/>
            <person name="Grimwood J."/>
            <person name="Chapman J.A."/>
            <person name="Shapiro H."/>
            <person name="Aerts A."/>
            <person name="Otillar R.P."/>
            <person name="Terry A.Y."/>
            <person name="Boore J.L."/>
            <person name="Simakov O."/>
            <person name="Marletaz F."/>
            <person name="Cho S.-J."/>
            <person name="Edsinger-Gonzales E."/>
            <person name="Havlak P."/>
            <person name="Kuo D.-H."/>
            <person name="Larsson T."/>
            <person name="Lv J."/>
            <person name="Arendt D."/>
            <person name="Savage R."/>
            <person name="Osoegawa K."/>
            <person name="de Jong P."/>
            <person name="Lindberg D.R."/>
            <person name="Seaver E.C."/>
            <person name="Weisblat D.A."/>
            <person name="Putnam N.H."/>
            <person name="Grigoriev I.V."/>
            <person name="Rokhsar D.S."/>
        </authorList>
    </citation>
    <scope>NUCLEOTIDE SEQUENCE</scope>
    <source>
        <strain evidence="8">I ESC-2004</strain>
    </source>
</reference>
<evidence type="ECO:0000256" key="2">
    <source>
        <dbReference type="ARBA" id="ARBA00022737"/>
    </source>
</evidence>
<evidence type="ECO:0000256" key="1">
    <source>
        <dbReference type="ARBA" id="ARBA00022723"/>
    </source>
</evidence>
<name>R7VLU0_CAPTE</name>
<sequence length="959" mass="107869">MSQLKPRITIIEEAAEVLEAHISTLLSVQCEHLILIGDHQQLRPNPAVYRLAKKYNLDVSLFERMVKNGMCCSQLDMQHRMRPEIAHLITPHIYKKLYNHPSVFGRDNILGMSGNVLFIDHQEMESTVEDTMSKSNEHEALFIIRLIRYFLCQGYKASQITVLTMYVGQMFLIQNKMADFAKDDMVRVTPVDNFQGEENDIIILSCVRSNADDKIGFLNVSNRVCVALSRARKGFYCIGNITLLRKVSPLWEKICCELDKDGNVVDGIPCICQYHPDTKFVARSSIDFDKAPLGGCTLPCSFRLKCGHTCQLKCHPYDKEHIEYECIKPCTKSCPSGHACASLCYIKCPPCKKLVAKTIPDCGHEQMVSCCLDPGNFTCQVICKREKPCGHICTKACGEKCLPCTQLVKKTLPDCGHMVPCHLDPKEFSCQYPCQRRNPCGHVCTKACWEECLPCCHPVIKSLPNCAHKQKILCSDEIERVKCTSPCGKKNPCGHSCPALCSEPCPDKCNTLVPNRRWSCGHQVSLPCWQEPENTSCSVEVVKTRSCGHLTNVQCADNPETKPCQFTITLQCSLVGSHSYSIICGGDRKCPLSCEHVLQCGHGCSGKCGDCQKDVHPACSRRCNQNLLCGHPCHGKCGKPCPPCSIKCQVGCSHTSCNESCETLCLSCRKPCEWNCQHLRCDLSCWEPCKRLPCNNPCPKYLTCGHHCSGFCGEECPPVCKICHSSHYQQITQGKNEMLIILKPCRHVFAVSQLDAHFKPKELPGGHQHFQIPSCPTCRRAVQVCNRYNTIIKQTALDLNRIKMMATLNERRFPFISCLEADRHAELETLIDDYLTERADHLGKIRPDYPDMKSLRANLCSLDEQIARFYVISAGQVDIRKEVLKQIRRGNDVPKKSSPWIKCRDGHIWLSNPDLLFHQCPDCSNVQTYSLHRILSDSNRGFAYSDTEDGTGDSSEEDY</sequence>
<keyword evidence="2" id="KW-0677">Repeat</keyword>
<dbReference type="PANTHER" id="PTHR10887:SF341">
    <property type="entry name" value="NFX1-TYPE ZINC FINGER-CONTAINING PROTEIN 1"/>
    <property type="match status" value="1"/>
</dbReference>
<dbReference type="CDD" id="cd18808">
    <property type="entry name" value="SF1_C_Upf1"/>
    <property type="match status" value="1"/>
</dbReference>
<organism evidence="6">
    <name type="scientific">Capitella teleta</name>
    <name type="common">Polychaete worm</name>
    <dbReference type="NCBI Taxonomy" id="283909"/>
    <lineage>
        <taxon>Eukaryota</taxon>
        <taxon>Metazoa</taxon>
        <taxon>Spiralia</taxon>
        <taxon>Lophotrochozoa</taxon>
        <taxon>Annelida</taxon>
        <taxon>Polychaeta</taxon>
        <taxon>Sedentaria</taxon>
        <taxon>Scolecida</taxon>
        <taxon>Capitellidae</taxon>
        <taxon>Capitella</taxon>
    </lineage>
</organism>
<dbReference type="InterPro" id="IPR045055">
    <property type="entry name" value="DNA2/NAM7-like"/>
</dbReference>
<dbReference type="FunCoup" id="R7VLU0">
    <property type="interactions" value="3"/>
</dbReference>
<dbReference type="InterPro" id="IPR000967">
    <property type="entry name" value="Znf_NFX1"/>
</dbReference>
<gene>
    <name evidence="6" type="ORF">CAPTEDRAFT_193995</name>
</gene>
<dbReference type="Gene3D" id="3.40.50.300">
    <property type="entry name" value="P-loop containing nucleotide triphosphate hydrolases"/>
    <property type="match status" value="2"/>
</dbReference>
<dbReference type="HOGENOM" id="CLU_308017_0_0_1"/>
<accession>R7VLU0</accession>
<dbReference type="EMBL" id="KB292235">
    <property type="protein sequence ID" value="ELU17905.1"/>
    <property type="molecule type" value="Genomic_DNA"/>
</dbReference>
<keyword evidence="4" id="KW-0862">Zinc</keyword>
<dbReference type="OMA" id="DHEMNTE"/>
<reference evidence="7" key="3">
    <citation type="submission" date="2015-06" db="UniProtKB">
        <authorList>
            <consortium name="EnsemblMetazoa"/>
        </authorList>
    </citation>
    <scope>IDENTIFICATION</scope>
</reference>
<evidence type="ECO:0000313" key="8">
    <source>
        <dbReference type="Proteomes" id="UP000014760"/>
    </source>
</evidence>
<dbReference type="Proteomes" id="UP000014760">
    <property type="component" value="Unassembled WGS sequence"/>
</dbReference>
<dbReference type="GO" id="GO:0031048">
    <property type="term" value="P:regulatory ncRNA-mediated heterochromatin formation"/>
    <property type="evidence" value="ECO:0007669"/>
    <property type="project" value="TreeGrafter"/>
</dbReference>
<evidence type="ECO:0000313" key="6">
    <source>
        <dbReference type="EMBL" id="ELU17905.1"/>
    </source>
</evidence>
<evidence type="ECO:0000256" key="4">
    <source>
        <dbReference type="ARBA" id="ARBA00022833"/>
    </source>
</evidence>
<dbReference type="PANTHER" id="PTHR10887">
    <property type="entry name" value="DNA2/NAM7 HELICASE FAMILY"/>
    <property type="match status" value="1"/>
</dbReference>
<keyword evidence="8" id="KW-1185">Reference proteome</keyword>
<feature type="domain" description="TNFR-Cys" evidence="5">
    <location>
        <begin position="629"/>
        <end position="665"/>
    </location>
</feature>
<evidence type="ECO:0000313" key="7">
    <source>
        <dbReference type="EnsemblMetazoa" id="CapteP193995"/>
    </source>
</evidence>
<reference evidence="6 8" key="2">
    <citation type="journal article" date="2013" name="Nature">
        <title>Insights into bilaterian evolution from three spiralian genomes.</title>
        <authorList>
            <person name="Simakov O."/>
            <person name="Marletaz F."/>
            <person name="Cho S.J."/>
            <person name="Edsinger-Gonzales E."/>
            <person name="Havlak P."/>
            <person name="Hellsten U."/>
            <person name="Kuo D.H."/>
            <person name="Larsson T."/>
            <person name="Lv J."/>
            <person name="Arendt D."/>
            <person name="Savage R."/>
            <person name="Osoegawa K."/>
            <person name="de Jong P."/>
            <person name="Grimwood J."/>
            <person name="Chapman J.A."/>
            <person name="Shapiro H."/>
            <person name="Aerts A."/>
            <person name="Otillar R.P."/>
            <person name="Terry A.Y."/>
            <person name="Boore J.L."/>
            <person name="Grigoriev I.V."/>
            <person name="Lindberg D.R."/>
            <person name="Seaver E.C."/>
            <person name="Weisblat D.A."/>
            <person name="Putnam N.H."/>
            <person name="Rokhsar D.S."/>
        </authorList>
    </citation>
    <scope>NUCLEOTIDE SEQUENCE</scope>
    <source>
        <strain evidence="6 8">I ESC-2004</strain>
    </source>
</reference>
<evidence type="ECO:0000256" key="3">
    <source>
        <dbReference type="ARBA" id="ARBA00022771"/>
    </source>
</evidence>
<dbReference type="InterPro" id="IPR041679">
    <property type="entry name" value="DNA2/NAM7-like_C"/>
</dbReference>
<dbReference type="InterPro" id="IPR041677">
    <property type="entry name" value="DNA2/NAM7_AAA_11"/>
</dbReference>
<dbReference type="FunFam" id="3.40.50.300:FF:000742">
    <property type="entry name" value="NFX1-type zinc finger-containing protein 1"/>
    <property type="match status" value="1"/>
</dbReference>
<dbReference type="SMART" id="SM00438">
    <property type="entry name" value="ZnF_NFX"/>
    <property type="match status" value="8"/>
</dbReference>
<dbReference type="SUPFAM" id="SSF52540">
    <property type="entry name" value="P-loop containing nucleoside triphosphate hydrolases"/>
    <property type="match status" value="1"/>
</dbReference>
<dbReference type="GO" id="GO:0008270">
    <property type="term" value="F:zinc ion binding"/>
    <property type="evidence" value="ECO:0007669"/>
    <property type="project" value="UniProtKB-KW"/>
</dbReference>
<dbReference type="AlphaFoldDB" id="R7VLU0"/>
<dbReference type="EMBL" id="AMQN01016608">
    <property type="status" value="NOT_ANNOTATED_CDS"/>
    <property type="molecule type" value="Genomic_DNA"/>
</dbReference>
<dbReference type="Pfam" id="PF13087">
    <property type="entry name" value="AAA_12"/>
    <property type="match status" value="1"/>
</dbReference>
<dbReference type="InterPro" id="IPR047187">
    <property type="entry name" value="SF1_C_Upf1"/>
</dbReference>
<evidence type="ECO:0000259" key="5">
    <source>
        <dbReference type="PROSITE" id="PS00652"/>
    </source>
</evidence>
<dbReference type="GO" id="GO:0031380">
    <property type="term" value="C:nuclear RNA-directed RNA polymerase complex"/>
    <property type="evidence" value="ECO:0007669"/>
    <property type="project" value="TreeGrafter"/>
</dbReference>
<dbReference type="Pfam" id="PF13086">
    <property type="entry name" value="AAA_11"/>
    <property type="match status" value="1"/>
</dbReference>
<dbReference type="InterPro" id="IPR001368">
    <property type="entry name" value="TNFR/NGFR_Cys_rich_reg"/>
</dbReference>
<protein>
    <recommendedName>
        <fullName evidence="5">TNFR-Cys domain-containing protein</fullName>
    </recommendedName>
</protein>
<keyword evidence="1" id="KW-0479">Metal-binding</keyword>
<dbReference type="GO" id="GO:0004386">
    <property type="term" value="F:helicase activity"/>
    <property type="evidence" value="ECO:0007669"/>
    <property type="project" value="InterPro"/>
</dbReference>
<dbReference type="OrthoDB" id="6144670at2759"/>
<dbReference type="PROSITE" id="PS00652">
    <property type="entry name" value="TNFR_NGFR_1"/>
    <property type="match status" value="1"/>
</dbReference>
<dbReference type="InterPro" id="IPR027417">
    <property type="entry name" value="P-loop_NTPase"/>
</dbReference>
<keyword evidence="3" id="KW-0863">Zinc-finger</keyword>
<dbReference type="STRING" id="283909.R7VLU0"/>